<keyword evidence="3" id="KW-1185">Reference proteome</keyword>
<sequence>MAKLGSTRGRWHGVCSGSNAPHSLYKSSKRNNQGAIDADPYPRPPVPVLDLRETRERVENWQANVLSAPLSQVDSGDPEQKNQSVPVEDDRRSPPLKFPTVKRRKDNVVKVMKHPNLPENLKCDAQGAIRVASPPRGSNVELTPRSRKVALGMVPKIARTPSPPTPNTASIPENIHQVSEVRGGFPAGVRTFSVDNSLLGIFSTLVSVTTTNVHAAAATSTCKAPCDSTGRRPVSRFPALTPTVSSFANC</sequence>
<name>A0AAD4LY33_9AGAM</name>
<dbReference type="AlphaFoldDB" id="A0AAD4LY33"/>
<feature type="region of interest" description="Disordered" evidence="1">
    <location>
        <begin position="67"/>
        <end position="98"/>
    </location>
</feature>
<dbReference type="Proteomes" id="UP001203297">
    <property type="component" value="Unassembled WGS sequence"/>
</dbReference>
<organism evidence="2 3">
    <name type="scientific">Multifurca ochricompacta</name>
    <dbReference type="NCBI Taxonomy" id="376703"/>
    <lineage>
        <taxon>Eukaryota</taxon>
        <taxon>Fungi</taxon>
        <taxon>Dikarya</taxon>
        <taxon>Basidiomycota</taxon>
        <taxon>Agaricomycotina</taxon>
        <taxon>Agaricomycetes</taxon>
        <taxon>Russulales</taxon>
        <taxon>Russulaceae</taxon>
        <taxon>Multifurca</taxon>
    </lineage>
</organism>
<gene>
    <name evidence="2" type="ORF">B0F90DRAFT_1274747</name>
</gene>
<evidence type="ECO:0000256" key="1">
    <source>
        <dbReference type="SAM" id="MobiDB-lite"/>
    </source>
</evidence>
<evidence type="ECO:0000313" key="2">
    <source>
        <dbReference type="EMBL" id="KAI0294665.1"/>
    </source>
</evidence>
<accession>A0AAD4LY33</accession>
<comment type="caution">
    <text evidence="2">The sequence shown here is derived from an EMBL/GenBank/DDBJ whole genome shotgun (WGS) entry which is preliminary data.</text>
</comment>
<protein>
    <submittedName>
        <fullName evidence="2">Uncharacterized protein</fullName>
    </submittedName>
</protein>
<reference evidence="2" key="1">
    <citation type="journal article" date="2022" name="New Phytol.">
        <title>Evolutionary transition to the ectomycorrhizal habit in the genomes of a hyperdiverse lineage of mushroom-forming fungi.</title>
        <authorList>
            <person name="Looney B."/>
            <person name="Miyauchi S."/>
            <person name="Morin E."/>
            <person name="Drula E."/>
            <person name="Courty P.E."/>
            <person name="Kohler A."/>
            <person name="Kuo A."/>
            <person name="LaButti K."/>
            <person name="Pangilinan J."/>
            <person name="Lipzen A."/>
            <person name="Riley R."/>
            <person name="Andreopoulos W."/>
            <person name="He G."/>
            <person name="Johnson J."/>
            <person name="Nolan M."/>
            <person name="Tritt A."/>
            <person name="Barry K.W."/>
            <person name="Grigoriev I.V."/>
            <person name="Nagy L.G."/>
            <person name="Hibbett D."/>
            <person name="Henrissat B."/>
            <person name="Matheny P.B."/>
            <person name="Labbe J."/>
            <person name="Martin F.M."/>
        </authorList>
    </citation>
    <scope>NUCLEOTIDE SEQUENCE</scope>
    <source>
        <strain evidence="2">BPL690</strain>
    </source>
</reference>
<feature type="region of interest" description="Disordered" evidence="1">
    <location>
        <begin position="1"/>
        <end position="53"/>
    </location>
</feature>
<dbReference type="EMBL" id="WTXG01000070">
    <property type="protein sequence ID" value="KAI0294665.1"/>
    <property type="molecule type" value="Genomic_DNA"/>
</dbReference>
<evidence type="ECO:0000313" key="3">
    <source>
        <dbReference type="Proteomes" id="UP001203297"/>
    </source>
</evidence>
<proteinExistence type="predicted"/>